<reference evidence="2" key="1">
    <citation type="submission" date="2019-10" db="EMBL/GenBank/DDBJ databases">
        <authorList>
            <person name="Soares A.E.R."/>
            <person name="Aleixo A."/>
            <person name="Schneider P."/>
            <person name="Miyaki C.Y."/>
            <person name="Schneider M.P."/>
            <person name="Mello C."/>
            <person name="Vasconcelos A.T.R."/>
        </authorList>
    </citation>
    <scope>NUCLEOTIDE SEQUENCE</scope>
    <source>
        <tissue evidence="2">Muscle</tissue>
    </source>
</reference>
<dbReference type="Proteomes" id="UP001145742">
    <property type="component" value="Unassembled WGS sequence"/>
</dbReference>
<evidence type="ECO:0000313" key="3">
    <source>
        <dbReference type="Proteomes" id="UP001145742"/>
    </source>
</evidence>
<dbReference type="EMBL" id="WHWB01034405">
    <property type="protein sequence ID" value="KAJ7410482.1"/>
    <property type="molecule type" value="Genomic_DNA"/>
</dbReference>
<evidence type="ECO:0000313" key="2">
    <source>
        <dbReference type="EMBL" id="KAJ7410482.1"/>
    </source>
</evidence>
<feature type="compositionally biased region" description="Basic and acidic residues" evidence="1">
    <location>
        <begin position="71"/>
        <end position="90"/>
    </location>
</feature>
<proteinExistence type="predicted"/>
<feature type="region of interest" description="Disordered" evidence="1">
    <location>
        <begin position="70"/>
        <end position="92"/>
    </location>
</feature>
<accession>A0ABQ9CXA1</accession>
<feature type="compositionally biased region" description="Polar residues" evidence="1">
    <location>
        <begin position="335"/>
        <end position="350"/>
    </location>
</feature>
<name>A0ABQ9CXA1_9PASS</name>
<organism evidence="2 3">
    <name type="scientific">Willisornis vidua</name>
    <name type="common">Xingu scale-backed antbird</name>
    <dbReference type="NCBI Taxonomy" id="1566151"/>
    <lineage>
        <taxon>Eukaryota</taxon>
        <taxon>Metazoa</taxon>
        <taxon>Chordata</taxon>
        <taxon>Craniata</taxon>
        <taxon>Vertebrata</taxon>
        <taxon>Euteleostomi</taxon>
        <taxon>Archelosauria</taxon>
        <taxon>Archosauria</taxon>
        <taxon>Dinosauria</taxon>
        <taxon>Saurischia</taxon>
        <taxon>Theropoda</taxon>
        <taxon>Coelurosauria</taxon>
        <taxon>Aves</taxon>
        <taxon>Neognathae</taxon>
        <taxon>Neoaves</taxon>
        <taxon>Telluraves</taxon>
        <taxon>Australaves</taxon>
        <taxon>Passeriformes</taxon>
        <taxon>Thamnophilidae</taxon>
        <taxon>Willisornis</taxon>
    </lineage>
</organism>
<gene>
    <name evidence="2" type="ORF">WISP_108343</name>
</gene>
<feature type="region of interest" description="Disordered" evidence="1">
    <location>
        <begin position="321"/>
        <end position="350"/>
    </location>
</feature>
<protein>
    <submittedName>
        <fullName evidence="2">Uncharacterized protein</fullName>
    </submittedName>
</protein>
<evidence type="ECO:0000256" key="1">
    <source>
        <dbReference type="SAM" id="MobiDB-lite"/>
    </source>
</evidence>
<keyword evidence="3" id="KW-1185">Reference proteome</keyword>
<comment type="caution">
    <text evidence="2">The sequence shown here is derived from an EMBL/GenBank/DDBJ whole genome shotgun (WGS) entry which is preliminary data.</text>
</comment>
<sequence>MHQRALVHTLTANLSPPLQDAMPTHCPTIQQRHQSLSRVKLYSTLLGFFMLLQLNWVKFQRKNKIPQKILQKSEKLSDPSKKGSCKEEHPCPIQQDSLARQGDFVQLIDPVSKSFMKMSKSTGPKMEPCEAPLVTGHQSDVTPLTIALCARLVNQLLMHYTVLLSRQGVWFSLSPLPGSTSAIPAQKDKFEIPSLRLLPHMLPRGSYKHLTLLGLGAFAAADTNRAMENQLIVSKTPSDKQCTMKPGGRESRRGEMGTMLLHPVTAAESLDLRMYSLAYSYSQEENRGHITLSEIADVYLNVGEYKLPARCRRKESPIGAARIASSSKAPGGALYTSSSALPTSSLQNPN</sequence>